<protein>
    <recommendedName>
        <fullName evidence="12">Probable sodium/metabolite cotransporter BASS4, chloroplastic</fullName>
    </recommendedName>
    <alternativeName>
        <fullName evidence="13">Bile acid-sodium symporter family protein 4</fullName>
    </alternativeName>
</protein>
<evidence type="ECO:0000256" key="8">
    <source>
        <dbReference type="ARBA" id="ARBA00022692"/>
    </source>
</evidence>
<organism evidence="15 16">
    <name type="scientific">Heracleum sosnowskyi</name>
    <dbReference type="NCBI Taxonomy" id="360622"/>
    <lineage>
        <taxon>Eukaryota</taxon>
        <taxon>Viridiplantae</taxon>
        <taxon>Streptophyta</taxon>
        <taxon>Embryophyta</taxon>
        <taxon>Tracheophyta</taxon>
        <taxon>Spermatophyta</taxon>
        <taxon>Magnoliopsida</taxon>
        <taxon>eudicotyledons</taxon>
        <taxon>Gunneridae</taxon>
        <taxon>Pentapetalae</taxon>
        <taxon>asterids</taxon>
        <taxon>campanulids</taxon>
        <taxon>Apiales</taxon>
        <taxon>Apiaceae</taxon>
        <taxon>Apioideae</taxon>
        <taxon>apioid superclade</taxon>
        <taxon>Tordylieae</taxon>
        <taxon>Tordyliinae</taxon>
        <taxon>Heracleum</taxon>
    </lineage>
</organism>
<reference evidence="15" key="1">
    <citation type="submission" date="2023-02" db="EMBL/GenBank/DDBJ databases">
        <title>Genome of toxic invasive species Heracleum sosnowskyi carries increased number of genes despite the absence of recent whole-genome duplications.</title>
        <authorList>
            <person name="Schelkunov M."/>
            <person name="Shtratnikova V."/>
            <person name="Makarenko M."/>
            <person name="Klepikova A."/>
            <person name="Omelchenko D."/>
            <person name="Novikova G."/>
            <person name="Obukhova E."/>
            <person name="Bogdanov V."/>
            <person name="Penin A."/>
            <person name="Logacheva M."/>
        </authorList>
    </citation>
    <scope>NUCLEOTIDE SEQUENCE</scope>
    <source>
        <strain evidence="15">Hsosn_3</strain>
        <tissue evidence="15">Leaf</tissue>
    </source>
</reference>
<evidence type="ECO:0000256" key="13">
    <source>
        <dbReference type="ARBA" id="ARBA00076034"/>
    </source>
</evidence>
<comment type="function">
    <text evidence="1">May function as sodium-coupled metabolite transporter across the chloroplast envelope.</text>
</comment>
<feature type="transmembrane region" description="Helical" evidence="14">
    <location>
        <begin position="81"/>
        <end position="99"/>
    </location>
</feature>
<feature type="transmembrane region" description="Helical" evidence="14">
    <location>
        <begin position="199"/>
        <end position="221"/>
    </location>
</feature>
<dbReference type="InterPro" id="IPR038770">
    <property type="entry name" value="Na+/solute_symporter_sf"/>
</dbReference>
<proteinExistence type="inferred from homology"/>
<keyword evidence="9" id="KW-0809">Transit peptide</keyword>
<comment type="subcellular location">
    <subcellularLocation>
        <location evidence="3">Membrane</location>
        <topology evidence="3">Multi-pass membrane protein</topology>
    </subcellularLocation>
    <subcellularLocation>
        <location evidence="2">Plastid</location>
        <location evidence="2">Chloroplast envelope</location>
    </subcellularLocation>
</comment>
<evidence type="ECO:0000313" key="15">
    <source>
        <dbReference type="EMBL" id="KAK1382696.1"/>
    </source>
</evidence>
<feature type="transmembrane region" description="Helical" evidence="14">
    <location>
        <begin position="167"/>
        <end position="187"/>
    </location>
</feature>
<dbReference type="EMBL" id="JAUIZM010000005">
    <property type="protein sequence ID" value="KAK1382696.1"/>
    <property type="molecule type" value="Genomic_DNA"/>
</dbReference>
<dbReference type="Proteomes" id="UP001237642">
    <property type="component" value="Unassembled WGS sequence"/>
</dbReference>
<evidence type="ECO:0000256" key="14">
    <source>
        <dbReference type="SAM" id="Phobius"/>
    </source>
</evidence>
<dbReference type="GO" id="GO:0009941">
    <property type="term" value="C:chloroplast envelope"/>
    <property type="evidence" value="ECO:0007669"/>
    <property type="project" value="UniProtKB-SubCell"/>
</dbReference>
<keyword evidence="16" id="KW-1185">Reference proteome</keyword>
<name>A0AAD8MRE1_9APIA</name>
<comment type="similarity">
    <text evidence="4">Belongs to the bile acid:sodium symporter (BASS) (TC 2.A.28) family.</text>
</comment>
<dbReference type="InterPro" id="IPR016833">
    <property type="entry name" value="Put_Na-Bile_cotransptr"/>
</dbReference>
<evidence type="ECO:0000256" key="1">
    <source>
        <dbReference type="ARBA" id="ARBA00003198"/>
    </source>
</evidence>
<evidence type="ECO:0000256" key="2">
    <source>
        <dbReference type="ARBA" id="ARBA00004119"/>
    </source>
</evidence>
<keyword evidence="7" id="KW-0934">Plastid</keyword>
<gene>
    <name evidence="15" type="ORF">POM88_020431</name>
</gene>
<feature type="transmembrane region" description="Helical" evidence="14">
    <location>
        <begin position="302"/>
        <end position="322"/>
    </location>
</feature>
<dbReference type="AlphaFoldDB" id="A0AAD8MRE1"/>
<evidence type="ECO:0000256" key="3">
    <source>
        <dbReference type="ARBA" id="ARBA00004141"/>
    </source>
</evidence>
<keyword evidence="8 14" id="KW-0812">Transmembrane</keyword>
<evidence type="ECO:0000256" key="5">
    <source>
        <dbReference type="ARBA" id="ARBA00022448"/>
    </source>
</evidence>
<feature type="transmembrane region" description="Helical" evidence="14">
    <location>
        <begin position="269"/>
        <end position="286"/>
    </location>
</feature>
<keyword evidence="6" id="KW-0150">Chloroplast</keyword>
<evidence type="ECO:0000256" key="12">
    <source>
        <dbReference type="ARBA" id="ARBA00067138"/>
    </source>
</evidence>
<evidence type="ECO:0000256" key="4">
    <source>
        <dbReference type="ARBA" id="ARBA00006528"/>
    </source>
</evidence>
<evidence type="ECO:0000256" key="11">
    <source>
        <dbReference type="ARBA" id="ARBA00023136"/>
    </source>
</evidence>
<keyword evidence="11 14" id="KW-0472">Membrane</keyword>
<dbReference type="PANTHER" id="PTHR18640">
    <property type="entry name" value="SOLUTE CARRIER FAMILY 10 MEMBER 7"/>
    <property type="match status" value="1"/>
</dbReference>
<evidence type="ECO:0000313" key="16">
    <source>
        <dbReference type="Proteomes" id="UP001237642"/>
    </source>
</evidence>
<accession>A0AAD8MRE1</accession>
<sequence length="410" mass="43217">MAGVLKALVLNGTSPFSHRSSHFPAYSSVNVANGLTSSHRKPQAIPKGGIVIRANLQSNQANGSGDSDWAKPLMNFASKNFLPLALVGGVALGLANPTLGCLADSYNLSKFSTFGIFAIAGLTLRTEEIGATTEAWPVGLFGLVSILLLTPLFSTLIMQFHLQPQEFITGLAIFSCMPTTLSSGVALTRLVGGNSALALAMTVISNLLGILIVPFSISRFIAAGVGISIPTKQLLKNLIATLLVPIILGKVCRESFKGLADFADRNSKLWSMTSAILLSLVPWMQVSKSRSLLMMVKPETCLIATGMGVLLHVVLLAFNALCIQSLSVVSGGSSSVFSKKQNATALLIVASQKTLPVMVAVVQQLGGALGDSSLLVLPCVAAHLNQIILDSFLVSFWLQKEQSLDNIKTA</sequence>
<evidence type="ECO:0000256" key="9">
    <source>
        <dbReference type="ARBA" id="ARBA00022946"/>
    </source>
</evidence>
<evidence type="ECO:0000256" key="7">
    <source>
        <dbReference type="ARBA" id="ARBA00022640"/>
    </source>
</evidence>
<keyword evidence="5" id="KW-0813">Transport</keyword>
<dbReference type="Gene3D" id="1.20.1530.20">
    <property type="match status" value="1"/>
</dbReference>
<evidence type="ECO:0000256" key="10">
    <source>
        <dbReference type="ARBA" id="ARBA00022989"/>
    </source>
</evidence>
<feature type="transmembrane region" description="Helical" evidence="14">
    <location>
        <begin position="136"/>
        <end position="161"/>
    </location>
</feature>
<comment type="caution">
    <text evidence="15">The sequence shown here is derived from an EMBL/GenBank/DDBJ whole genome shotgun (WGS) entry which is preliminary data.</text>
</comment>
<dbReference type="Pfam" id="PF13593">
    <property type="entry name" value="SBF_like"/>
    <property type="match status" value="1"/>
</dbReference>
<feature type="transmembrane region" description="Helical" evidence="14">
    <location>
        <begin position="105"/>
        <end position="124"/>
    </location>
</feature>
<dbReference type="GO" id="GO:0016020">
    <property type="term" value="C:membrane"/>
    <property type="evidence" value="ECO:0007669"/>
    <property type="project" value="UniProtKB-SubCell"/>
</dbReference>
<dbReference type="FunFam" id="1.20.1530.20:FF:000021">
    <property type="entry name" value="Probable sodium/metabolite cotransporter BASS4, chloroplastic"/>
    <property type="match status" value="1"/>
</dbReference>
<reference evidence="15" key="2">
    <citation type="submission" date="2023-05" db="EMBL/GenBank/DDBJ databases">
        <authorList>
            <person name="Schelkunov M.I."/>
        </authorList>
    </citation>
    <scope>NUCLEOTIDE SEQUENCE</scope>
    <source>
        <strain evidence="15">Hsosn_3</strain>
        <tissue evidence="15">Leaf</tissue>
    </source>
</reference>
<evidence type="ECO:0000256" key="6">
    <source>
        <dbReference type="ARBA" id="ARBA00022528"/>
    </source>
</evidence>
<dbReference type="PANTHER" id="PTHR18640:SF10">
    <property type="entry name" value="SODIUM_METABOLITE COTRANSPORTER BASS4, CHLOROPLASTIC-RELATED"/>
    <property type="match status" value="1"/>
</dbReference>
<keyword evidence="10 14" id="KW-1133">Transmembrane helix</keyword>